<dbReference type="Proteomes" id="UP001073122">
    <property type="component" value="Unassembled WGS sequence"/>
</dbReference>
<evidence type="ECO:0000313" key="2">
    <source>
        <dbReference type="Proteomes" id="UP001073122"/>
    </source>
</evidence>
<keyword evidence="2" id="KW-1185">Reference proteome</keyword>
<dbReference type="InterPro" id="IPR025366">
    <property type="entry name" value="DUF4270"/>
</dbReference>
<dbReference type="Pfam" id="PF14092">
    <property type="entry name" value="DUF4270"/>
    <property type="match status" value="1"/>
</dbReference>
<accession>A0ABT3XT16</accession>
<gene>
    <name evidence="1" type="ORF">OF897_09425</name>
</gene>
<evidence type="ECO:0000313" key="1">
    <source>
        <dbReference type="EMBL" id="MCX8524145.1"/>
    </source>
</evidence>
<reference evidence="1" key="1">
    <citation type="submission" date="2022-10" db="EMBL/GenBank/DDBJ databases">
        <title>Chryseobacterium sp. nov., a novel bacterial species.</title>
        <authorList>
            <person name="Cao Y."/>
        </authorList>
    </citation>
    <scope>NUCLEOTIDE SEQUENCE</scope>
    <source>
        <strain evidence="1">CCTCC AB2015118</strain>
    </source>
</reference>
<sequence>MIYNIRKIFTILSVMVLGGALVYNCEPEPDSLGEQLFLDGAANGNESSYDLIAYNIKNNDSIRTDAFKLLDLISTSSTSSRAVLGAFNESQFGMQRASYFTQVRLATYNPDFGTNAVVDSVVLVVKPVYRADSLKATTTDENYIYPDGNVDAKKVVSTYPITKFGKAKKSLTLEVREVSDFMNGFNDIVYSDKKFETYTPVLGSKEIADGNVSSVTITKDSDNSALFTSASPAIRIKLSDANTLFQTKIINKKGQPELNSVSNFIRHFRGLKVSVTNIDGYLFQIYPNDMELIMYYKSDLVDSNGTTTRPQTKYAFDLKSANTHSGYYEYNRAGATIQTYANGNTATGDLKLYAQGMGGNSIGVKFPVATINKLKELYQTNKAAIISAKIRIYTDKSQWSNAYPKPSSSDLTIVQRDKDAEGKPTTAYTTDYTSLGAAFIPVRAYDVDKNPAYYDFTVTQSLKDIVESTTNVDYSNRYFKIDLSQFLPNSSGALAGYAYTSRSFSPLRAVFVGSDPTNADNDTTVTPNEIKLRVTYGTKK</sequence>
<dbReference type="EMBL" id="JAOVZW010000010">
    <property type="protein sequence ID" value="MCX8524145.1"/>
    <property type="molecule type" value="Genomic_DNA"/>
</dbReference>
<organism evidence="1 2">
    <name type="scientific">Chryseobacterium formosus</name>
    <dbReference type="NCBI Taxonomy" id="1537363"/>
    <lineage>
        <taxon>Bacteria</taxon>
        <taxon>Pseudomonadati</taxon>
        <taxon>Bacteroidota</taxon>
        <taxon>Flavobacteriia</taxon>
        <taxon>Flavobacteriales</taxon>
        <taxon>Weeksellaceae</taxon>
        <taxon>Chryseobacterium group</taxon>
        <taxon>Chryseobacterium</taxon>
    </lineage>
</organism>
<dbReference type="RefSeq" id="WP_267265445.1">
    <property type="nucleotide sequence ID" value="NZ_JAOVZW010000010.1"/>
</dbReference>
<protein>
    <submittedName>
        <fullName evidence="1">DUF4270 domain-containing protein</fullName>
    </submittedName>
</protein>
<name>A0ABT3XT16_9FLAO</name>
<proteinExistence type="predicted"/>
<comment type="caution">
    <text evidence="1">The sequence shown here is derived from an EMBL/GenBank/DDBJ whole genome shotgun (WGS) entry which is preliminary data.</text>
</comment>